<evidence type="ECO:0000313" key="3">
    <source>
        <dbReference type="Proteomes" id="UP000291116"/>
    </source>
</evidence>
<sequence>MAIPPSPPKLVRTRKQPLPNGYATNKAHKTESTPTSPRNSSQNEVQVPCVPLENDYNNLTTDVQAPPEEIVAEKANESPSNALNTTAELLSFDDDLIDTVDKSQADFNKMLDRMSSESKSIRMMNPFSDETVLMSLPEAGTAESESMISKPMGGIVKYFSKLKAAVGETSNPSHDGEGDTCTYGTTATSVYPELLKTKMDSIAKAFCSVELESTAKNSELPTNHLCTFIECTDPTNDIPMGTLPEHLHAPLNLNSPLNRSWFSLNEDSDSISKLSMPIGTNDMDLSVTSEMSPTPLMEKEPIAGFSHGETHL</sequence>
<gene>
    <name evidence="2" type="ORF">PSNMU_V1.4_AUG-EV-PASAV3_0118740</name>
</gene>
<proteinExistence type="predicted"/>
<dbReference type="Proteomes" id="UP000291116">
    <property type="component" value="Unassembled WGS sequence"/>
</dbReference>
<feature type="region of interest" description="Disordered" evidence="1">
    <location>
        <begin position="1"/>
        <end position="47"/>
    </location>
</feature>
<dbReference type="AlphaFoldDB" id="A0A448ZRQ8"/>
<feature type="compositionally biased region" description="Polar residues" evidence="1">
    <location>
        <begin position="32"/>
        <end position="45"/>
    </location>
</feature>
<name>A0A448ZRQ8_9STRA</name>
<evidence type="ECO:0000256" key="1">
    <source>
        <dbReference type="SAM" id="MobiDB-lite"/>
    </source>
</evidence>
<evidence type="ECO:0000313" key="2">
    <source>
        <dbReference type="EMBL" id="VEU44740.1"/>
    </source>
</evidence>
<protein>
    <submittedName>
        <fullName evidence="2">Uncharacterized protein</fullName>
    </submittedName>
</protein>
<keyword evidence="3" id="KW-1185">Reference proteome</keyword>
<organism evidence="2 3">
    <name type="scientific">Pseudo-nitzschia multistriata</name>
    <dbReference type="NCBI Taxonomy" id="183589"/>
    <lineage>
        <taxon>Eukaryota</taxon>
        <taxon>Sar</taxon>
        <taxon>Stramenopiles</taxon>
        <taxon>Ochrophyta</taxon>
        <taxon>Bacillariophyta</taxon>
        <taxon>Bacillariophyceae</taxon>
        <taxon>Bacillariophycidae</taxon>
        <taxon>Bacillariales</taxon>
        <taxon>Bacillariaceae</taxon>
        <taxon>Pseudo-nitzschia</taxon>
    </lineage>
</organism>
<accession>A0A448ZRQ8</accession>
<dbReference type="EMBL" id="CAACVS010000663">
    <property type="protein sequence ID" value="VEU44740.1"/>
    <property type="molecule type" value="Genomic_DNA"/>
</dbReference>
<reference evidence="2 3" key="1">
    <citation type="submission" date="2019-01" db="EMBL/GenBank/DDBJ databases">
        <authorList>
            <person name="Ferrante I. M."/>
        </authorList>
    </citation>
    <scope>NUCLEOTIDE SEQUENCE [LARGE SCALE GENOMIC DNA]</scope>
    <source>
        <strain evidence="2 3">B856</strain>
    </source>
</reference>